<evidence type="ECO:0000313" key="5">
    <source>
        <dbReference type="Proteomes" id="UP000792457"/>
    </source>
</evidence>
<dbReference type="PROSITE" id="PS50142">
    <property type="entry name" value="RNASE_3_2"/>
    <property type="match status" value="1"/>
</dbReference>
<evidence type="ECO:0000313" key="4">
    <source>
        <dbReference type="EMBL" id="KAG8230614.1"/>
    </source>
</evidence>
<dbReference type="PANTHER" id="PTHR14950">
    <property type="entry name" value="DICER-RELATED"/>
    <property type="match status" value="1"/>
</dbReference>
<name>A0A8K0P4H3_LADFU</name>
<dbReference type="GO" id="GO:0004525">
    <property type="term" value="F:ribonuclease III activity"/>
    <property type="evidence" value="ECO:0007669"/>
    <property type="project" value="InterPro"/>
</dbReference>
<dbReference type="CDD" id="cd00593">
    <property type="entry name" value="RIBOc"/>
    <property type="match status" value="1"/>
</dbReference>
<keyword evidence="5" id="KW-1185">Reference proteome</keyword>
<evidence type="ECO:0000256" key="1">
    <source>
        <dbReference type="ARBA" id="ARBA00022801"/>
    </source>
</evidence>
<gene>
    <name evidence="4" type="ORF">J437_LFUL004526</name>
</gene>
<dbReference type="GO" id="GO:0005737">
    <property type="term" value="C:cytoplasm"/>
    <property type="evidence" value="ECO:0007669"/>
    <property type="project" value="TreeGrafter"/>
</dbReference>
<dbReference type="SUPFAM" id="SSF69065">
    <property type="entry name" value="RNase III domain-like"/>
    <property type="match status" value="1"/>
</dbReference>
<dbReference type="SMART" id="SM00535">
    <property type="entry name" value="RIBOc"/>
    <property type="match status" value="1"/>
</dbReference>
<accession>A0A8K0P4H3</accession>
<feature type="compositionally biased region" description="Acidic residues" evidence="2">
    <location>
        <begin position="1"/>
        <end position="14"/>
    </location>
</feature>
<proteinExistence type="predicted"/>
<dbReference type="FunFam" id="1.10.1520.10:FF:000005">
    <property type="entry name" value="Putative endoribonuclease dicer"/>
    <property type="match status" value="1"/>
</dbReference>
<reference evidence="4" key="2">
    <citation type="submission" date="2017-10" db="EMBL/GenBank/DDBJ databases">
        <title>Ladona fulva Genome sequencing and assembly.</title>
        <authorList>
            <person name="Murali S."/>
            <person name="Richards S."/>
            <person name="Bandaranaike D."/>
            <person name="Bellair M."/>
            <person name="Blankenburg K."/>
            <person name="Chao H."/>
            <person name="Dinh H."/>
            <person name="Doddapaneni H."/>
            <person name="Dugan-Rocha S."/>
            <person name="Elkadiri S."/>
            <person name="Gnanaolivu R."/>
            <person name="Hernandez B."/>
            <person name="Skinner E."/>
            <person name="Javaid M."/>
            <person name="Lee S."/>
            <person name="Li M."/>
            <person name="Ming W."/>
            <person name="Munidasa M."/>
            <person name="Muniz J."/>
            <person name="Nguyen L."/>
            <person name="Hughes D."/>
            <person name="Osuji N."/>
            <person name="Pu L.-L."/>
            <person name="Puazo M."/>
            <person name="Qu C."/>
            <person name="Quiroz J."/>
            <person name="Raj R."/>
            <person name="Weissenberger G."/>
            <person name="Xin Y."/>
            <person name="Zou X."/>
            <person name="Han Y."/>
            <person name="Worley K."/>
            <person name="Muzny D."/>
            <person name="Gibbs R."/>
        </authorList>
    </citation>
    <scope>NUCLEOTIDE SEQUENCE</scope>
    <source>
        <strain evidence="4">Sampled in the wild</strain>
    </source>
</reference>
<dbReference type="OrthoDB" id="2392202at2759"/>
<dbReference type="AlphaFoldDB" id="A0A8K0P4H3"/>
<dbReference type="InterPro" id="IPR000999">
    <property type="entry name" value="RNase_III_dom"/>
</dbReference>
<dbReference type="GO" id="GO:0070578">
    <property type="term" value="C:RISC-loading complex"/>
    <property type="evidence" value="ECO:0007669"/>
    <property type="project" value="TreeGrafter"/>
</dbReference>
<feature type="region of interest" description="Disordered" evidence="2">
    <location>
        <begin position="44"/>
        <end position="63"/>
    </location>
</feature>
<dbReference type="GO" id="GO:0005634">
    <property type="term" value="C:nucleus"/>
    <property type="evidence" value="ECO:0007669"/>
    <property type="project" value="TreeGrafter"/>
</dbReference>
<dbReference type="EMBL" id="KZ308498">
    <property type="protein sequence ID" value="KAG8230614.1"/>
    <property type="molecule type" value="Genomic_DNA"/>
</dbReference>
<dbReference type="Pfam" id="PF20932">
    <property type="entry name" value="Dicer_dsRBD"/>
    <property type="match status" value="1"/>
</dbReference>
<dbReference type="InterPro" id="IPR044441">
    <property type="entry name" value="DICER_DSRM"/>
</dbReference>
<dbReference type="GO" id="GO:0003723">
    <property type="term" value="F:RNA binding"/>
    <property type="evidence" value="ECO:0007669"/>
    <property type="project" value="InterPro"/>
</dbReference>
<feature type="compositionally biased region" description="Basic and acidic residues" evidence="2">
    <location>
        <begin position="15"/>
        <end position="25"/>
    </location>
</feature>
<keyword evidence="1" id="KW-0378">Hydrolase</keyword>
<comment type="caution">
    <text evidence="4">The sequence shown here is derived from an EMBL/GenBank/DDBJ whole genome shotgun (WGS) entry which is preliminary data.</text>
</comment>
<dbReference type="PROSITE" id="PS00517">
    <property type="entry name" value="RNASE_3_1"/>
    <property type="match status" value="1"/>
</dbReference>
<dbReference type="GO" id="GO:0030422">
    <property type="term" value="P:siRNA processing"/>
    <property type="evidence" value="ECO:0007669"/>
    <property type="project" value="InterPro"/>
</dbReference>
<dbReference type="GO" id="GO:0006309">
    <property type="term" value="P:apoptotic DNA fragmentation"/>
    <property type="evidence" value="ECO:0007669"/>
    <property type="project" value="TreeGrafter"/>
</dbReference>
<feature type="domain" description="RNase III" evidence="3">
    <location>
        <begin position="150"/>
        <end position="308"/>
    </location>
</feature>
<evidence type="ECO:0000256" key="2">
    <source>
        <dbReference type="SAM" id="MobiDB-lite"/>
    </source>
</evidence>
<dbReference type="GO" id="GO:0031054">
    <property type="term" value="P:pre-miRNA processing"/>
    <property type="evidence" value="ECO:0007669"/>
    <property type="project" value="InterPro"/>
</dbReference>
<organism evidence="4 5">
    <name type="scientific">Ladona fulva</name>
    <name type="common">Scarce chaser dragonfly</name>
    <name type="synonym">Libellula fulva</name>
    <dbReference type="NCBI Taxonomy" id="123851"/>
    <lineage>
        <taxon>Eukaryota</taxon>
        <taxon>Metazoa</taxon>
        <taxon>Ecdysozoa</taxon>
        <taxon>Arthropoda</taxon>
        <taxon>Hexapoda</taxon>
        <taxon>Insecta</taxon>
        <taxon>Pterygota</taxon>
        <taxon>Palaeoptera</taxon>
        <taxon>Odonata</taxon>
        <taxon>Epiprocta</taxon>
        <taxon>Anisoptera</taxon>
        <taxon>Libelluloidea</taxon>
        <taxon>Libellulidae</taxon>
        <taxon>Ladona</taxon>
    </lineage>
</organism>
<feature type="region of interest" description="Disordered" evidence="2">
    <location>
        <begin position="1"/>
        <end position="27"/>
    </location>
</feature>
<dbReference type="PANTHER" id="PTHR14950:SF37">
    <property type="entry name" value="ENDORIBONUCLEASE DICER"/>
    <property type="match status" value="1"/>
</dbReference>
<dbReference type="GO" id="GO:0004530">
    <property type="term" value="F:deoxyribonuclease I activity"/>
    <property type="evidence" value="ECO:0007669"/>
    <property type="project" value="TreeGrafter"/>
</dbReference>
<dbReference type="InterPro" id="IPR036389">
    <property type="entry name" value="RNase_III_sf"/>
</dbReference>
<sequence length="417" mass="47175">MEENSVDFVWDDSDEKSSDSSRHEVYEDEFDSFDPLLESSSENDIWISSNSNEEKDDLNQSPSRCKRIKLSPTLATINQKLHEKNVSENEGRVLEDDNWRISKYLKGLQKERRICSGSSLPSSKIFTLPTSELKGETWNLNSVDSLLPGAPAIEKLINYKFNNRLLLLQAFTHASFNLNHITECYQRLEFLGDAVLDYVITCHIYETCGKLNPGQLTDLRSALVNNITFASLAVRHGLHRHLLHLSRNLMDVIDSFVDFQVQRNHDVTEECLTLMYEEECKLSEYVEVPKALGDIVESLAGAIFLDSGLSVSTVWKVFYPIMKKEIDAFSKNVPKQPVRELLESDAQVLFLPAQIVKSEIKTGSDKGVPESEDMVMVPVEVREKSTGKTRTFYGFGQRKALAKRAAAKLALRAMAKA</sequence>
<dbReference type="Gene3D" id="1.10.1520.10">
    <property type="entry name" value="Ribonuclease III domain"/>
    <property type="match status" value="1"/>
</dbReference>
<reference evidence="4" key="1">
    <citation type="submission" date="2013-04" db="EMBL/GenBank/DDBJ databases">
        <authorList>
            <person name="Qu J."/>
            <person name="Murali S.C."/>
            <person name="Bandaranaike D."/>
            <person name="Bellair M."/>
            <person name="Blankenburg K."/>
            <person name="Chao H."/>
            <person name="Dinh H."/>
            <person name="Doddapaneni H."/>
            <person name="Downs B."/>
            <person name="Dugan-Rocha S."/>
            <person name="Elkadiri S."/>
            <person name="Gnanaolivu R.D."/>
            <person name="Hernandez B."/>
            <person name="Javaid M."/>
            <person name="Jayaseelan J.C."/>
            <person name="Lee S."/>
            <person name="Li M."/>
            <person name="Ming W."/>
            <person name="Munidasa M."/>
            <person name="Muniz J."/>
            <person name="Nguyen L."/>
            <person name="Ongeri F."/>
            <person name="Osuji N."/>
            <person name="Pu L.-L."/>
            <person name="Puazo M."/>
            <person name="Qu C."/>
            <person name="Quiroz J."/>
            <person name="Raj R."/>
            <person name="Weissenberger G."/>
            <person name="Xin Y."/>
            <person name="Zou X."/>
            <person name="Han Y."/>
            <person name="Richards S."/>
            <person name="Worley K."/>
            <person name="Muzny D."/>
            <person name="Gibbs R."/>
        </authorList>
    </citation>
    <scope>NUCLEOTIDE SEQUENCE</scope>
    <source>
        <strain evidence="4">Sampled in the wild</strain>
    </source>
</reference>
<dbReference type="Gene3D" id="3.30.160.20">
    <property type="match status" value="1"/>
</dbReference>
<protein>
    <recommendedName>
        <fullName evidence="3">RNase III domain-containing protein</fullName>
    </recommendedName>
</protein>
<dbReference type="Proteomes" id="UP000792457">
    <property type="component" value="Unassembled WGS sequence"/>
</dbReference>
<evidence type="ECO:0000259" key="3">
    <source>
        <dbReference type="PROSITE" id="PS50142"/>
    </source>
</evidence>
<dbReference type="Pfam" id="PF00636">
    <property type="entry name" value="Ribonuclease_3"/>
    <property type="match status" value="1"/>
</dbReference>